<evidence type="ECO:0000313" key="1">
    <source>
        <dbReference type="EMBL" id="KAA6396996.1"/>
    </source>
</evidence>
<dbReference type="EMBL" id="SNRW01001288">
    <property type="protein sequence ID" value="KAA6396996.1"/>
    <property type="molecule type" value="Genomic_DNA"/>
</dbReference>
<gene>
    <name evidence="1" type="ORF">EZS28_007476</name>
</gene>
<dbReference type="Proteomes" id="UP000324800">
    <property type="component" value="Unassembled WGS sequence"/>
</dbReference>
<name>A0A5J4WR14_9EUKA</name>
<protein>
    <submittedName>
        <fullName evidence="1">Uncharacterized protein</fullName>
    </submittedName>
</protein>
<proteinExistence type="predicted"/>
<accession>A0A5J4WR14</accession>
<reference evidence="1 2" key="1">
    <citation type="submission" date="2019-03" db="EMBL/GenBank/DDBJ databases">
        <title>Single cell metagenomics reveals metabolic interactions within the superorganism composed of flagellate Streblomastix strix and complex community of Bacteroidetes bacteria on its surface.</title>
        <authorList>
            <person name="Treitli S.C."/>
            <person name="Kolisko M."/>
            <person name="Husnik F."/>
            <person name="Keeling P."/>
            <person name="Hampl V."/>
        </authorList>
    </citation>
    <scope>NUCLEOTIDE SEQUENCE [LARGE SCALE GENOMIC DNA]</scope>
    <source>
        <strain evidence="1">ST1C</strain>
    </source>
</reference>
<sequence length="211" mass="24307">MKSEQVIQDEVRTIISFTDSYTQNKERKQNEQSESDSILSLTEVIYSLQSISYQIRKNKSCKSVIKNQKLLHSLTSLSIFKLGTHINKQVDGQRFTLRIQSELVNNEYGRVMFISYSTAGGIGEEQNQDIYDGLMYIYNFLRELHEGRNNSWQPSFQPLPLLARRIEEQIEEEGGNEELEAQTKNSGDAGNIKYLAKWAKAATMNHFINNN</sequence>
<dbReference type="AlphaFoldDB" id="A0A5J4WR14"/>
<comment type="caution">
    <text evidence="1">The sequence shown here is derived from an EMBL/GenBank/DDBJ whole genome shotgun (WGS) entry which is preliminary data.</text>
</comment>
<organism evidence="1 2">
    <name type="scientific">Streblomastix strix</name>
    <dbReference type="NCBI Taxonomy" id="222440"/>
    <lineage>
        <taxon>Eukaryota</taxon>
        <taxon>Metamonada</taxon>
        <taxon>Preaxostyla</taxon>
        <taxon>Oxymonadida</taxon>
        <taxon>Streblomastigidae</taxon>
        <taxon>Streblomastix</taxon>
    </lineage>
</organism>
<evidence type="ECO:0000313" key="2">
    <source>
        <dbReference type="Proteomes" id="UP000324800"/>
    </source>
</evidence>